<organism evidence="2 3">
    <name type="scientific">Faecalicatena faecalis</name>
    <dbReference type="NCBI Taxonomy" id="2726362"/>
    <lineage>
        <taxon>Bacteria</taxon>
        <taxon>Bacillati</taxon>
        <taxon>Bacillota</taxon>
        <taxon>Clostridia</taxon>
        <taxon>Lachnospirales</taxon>
        <taxon>Lachnospiraceae</taxon>
        <taxon>Faecalicatena</taxon>
    </lineage>
</organism>
<dbReference type="InterPro" id="IPR037523">
    <property type="entry name" value="VOC_core"/>
</dbReference>
<feature type="domain" description="VOC" evidence="1">
    <location>
        <begin position="2"/>
        <end position="119"/>
    </location>
</feature>
<accession>A0ABS6D0K1</accession>
<dbReference type="PANTHER" id="PTHR36113">
    <property type="entry name" value="LYASE, PUTATIVE-RELATED-RELATED"/>
    <property type="match status" value="1"/>
</dbReference>
<reference evidence="2 3" key="1">
    <citation type="submission" date="2021-06" db="EMBL/GenBank/DDBJ databases">
        <title>Faecalicatena sp. nov. isolated from porcine feces.</title>
        <authorList>
            <person name="Oh B.S."/>
            <person name="Lee J.H."/>
        </authorList>
    </citation>
    <scope>NUCLEOTIDE SEQUENCE [LARGE SCALE GENOMIC DNA]</scope>
    <source>
        <strain evidence="2 3">AGMB00832</strain>
    </source>
</reference>
<dbReference type="InterPro" id="IPR051332">
    <property type="entry name" value="Fosfomycin_Res_Enzymes"/>
</dbReference>
<evidence type="ECO:0000313" key="2">
    <source>
        <dbReference type="EMBL" id="MBU3875033.1"/>
    </source>
</evidence>
<sequence length="120" mass="13645">MKFIFATIHVKNLEDSIRFYEEVIGLKLVRRFPGGPKTEIAFLADGPAELELICNKDEELSQYGEYPSLGFEVDDLDQAMEVMKAQGVEIVSGPIQPNPKTRFFFIQDPDGLHLEIIEQK</sequence>
<dbReference type="InterPro" id="IPR004360">
    <property type="entry name" value="Glyas_Fos-R_dOase_dom"/>
</dbReference>
<name>A0ABS6D0K1_9FIRM</name>
<evidence type="ECO:0000313" key="3">
    <source>
        <dbReference type="Proteomes" id="UP000723714"/>
    </source>
</evidence>
<keyword evidence="3" id="KW-1185">Reference proteome</keyword>
<comment type="caution">
    <text evidence="2">The sequence shown here is derived from an EMBL/GenBank/DDBJ whole genome shotgun (WGS) entry which is preliminary data.</text>
</comment>
<dbReference type="RefSeq" id="WP_216239783.1">
    <property type="nucleotide sequence ID" value="NZ_JABACJ020000002.1"/>
</dbReference>
<dbReference type="CDD" id="cd06587">
    <property type="entry name" value="VOC"/>
    <property type="match status" value="1"/>
</dbReference>
<gene>
    <name evidence="2" type="ORF">HGO97_004290</name>
</gene>
<dbReference type="Proteomes" id="UP000723714">
    <property type="component" value="Unassembled WGS sequence"/>
</dbReference>
<dbReference type="PANTHER" id="PTHR36113:SF3">
    <property type="entry name" value="SLL5075 PROTEIN"/>
    <property type="match status" value="1"/>
</dbReference>
<dbReference type="Pfam" id="PF00903">
    <property type="entry name" value="Glyoxalase"/>
    <property type="match status" value="1"/>
</dbReference>
<protein>
    <submittedName>
        <fullName evidence="2">VOC family protein</fullName>
    </submittedName>
</protein>
<dbReference type="EMBL" id="JABACJ020000002">
    <property type="protein sequence ID" value="MBU3875033.1"/>
    <property type="molecule type" value="Genomic_DNA"/>
</dbReference>
<proteinExistence type="predicted"/>
<dbReference type="PROSITE" id="PS51819">
    <property type="entry name" value="VOC"/>
    <property type="match status" value="1"/>
</dbReference>
<evidence type="ECO:0000259" key="1">
    <source>
        <dbReference type="PROSITE" id="PS51819"/>
    </source>
</evidence>